<keyword evidence="1" id="KW-1133">Transmembrane helix</keyword>
<protein>
    <submittedName>
        <fullName evidence="2">Uncharacterized protein</fullName>
    </submittedName>
</protein>
<evidence type="ECO:0000256" key="1">
    <source>
        <dbReference type="SAM" id="Phobius"/>
    </source>
</evidence>
<gene>
    <name evidence="2" type="ORF">IAC57_02640</name>
</gene>
<reference evidence="2" key="2">
    <citation type="journal article" date="2021" name="PeerJ">
        <title>Extensive microbial diversity within the chicken gut microbiome revealed by metagenomics and culture.</title>
        <authorList>
            <person name="Gilroy R."/>
            <person name="Ravi A."/>
            <person name="Getino M."/>
            <person name="Pursley I."/>
            <person name="Horton D.L."/>
            <person name="Alikhan N.F."/>
            <person name="Baker D."/>
            <person name="Gharbi K."/>
            <person name="Hall N."/>
            <person name="Watson M."/>
            <person name="Adriaenssens E.M."/>
            <person name="Foster-Nyarko E."/>
            <person name="Jarju S."/>
            <person name="Secka A."/>
            <person name="Antonio M."/>
            <person name="Oren A."/>
            <person name="Chaudhuri R.R."/>
            <person name="La Ragione R."/>
            <person name="Hildebrand F."/>
            <person name="Pallen M.J."/>
        </authorList>
    </citation>
    <scope>NUCLEOTIDE SEQUENCE</scope>
    <source>
        <strain evidence="2">11687</strain>
    </source>
</reference>
<name>A0A9D1MEE6_9FIRM</name>
<comment type="caution">
    <text evidence="2">The sequence shown here is derived from an EMBL/GenBank/DDBJ whole genome shotgun (WGS) entry which is preliminary data.</text>
</comment>
<proteinExistence type="predicted"/>
<accession>A0A9D1MEE6</accession>
<keyword evidence="1" id="KW-0812">Transmembrane</keyword>
<evidence type="ECO:0000313" key="3">
    <source>
        <dbReference type="Proteomes" id="UP000824081"/>
    </source>
</evidence>
<keyword evidence="1" id="KW-0472">Membrane</keyword>
<sequence>MVNLVMMKKTKNIGLKVLIFVGFFAATLVVCWLLALAFLKGTGAI</sequence>
<dbReference type="Proteomes" id="UP000824081">
    <property type="component" value="Unassembled WGS sequence"/>
</dbReference>
<reference evidence="2" key="1">
    <citation type="submission" date="2020-10" db="EMBL/GenBank/DDBJ databases">
        <authorList>
            <person name="Gilroy R."/>
        </authorList>
    </citation>
    <scope>NUCLEOTIDE SEQUENCE</scope>
    <source>
        <strain evidence="2">11687</strain>
    </source>
</reference>
<dbReference type="AlphaFoldDB" id="A0A9D1MEE6"/>
<feature type="transmembrane region" description="Helical" evidence="1">
    <location>
        <begin position="17"/>
        <end position="39"/>
    </location>
</feature>
<evidence type="ECO:0000313" key="2">
    <source>
        <dbReference type="EMBL" id="HIU58978.1"/>
    </source>
</evidence>
<organism evidence="2 3">
    <name type="scientific">Candidatus Scatosoma pullistercoris</name>
    <dbReference type="NCBI Taxonomy" id="2840934"/>
    <lineage>
        <taxon>Bacteria</taxon>
        <taxon>Bacillati</taxon>
        <taxon>Bacillota</taxon>
        <taxon>Clostridia</taxon>
        <taxon>Candidatus Scatosoma</taxon>
    </lineage>
</organism>
<dbReference type="EMBL" id="DVMZ01000070">
    <property type="protein sequence ID" value="HIU58978.1"/>
    <property type="molecule type" value="Genomic_DNA"/>
</dbReference>